<evidence type="ECO:0000313" key="4">
    <source>
        <dbReference type="EMBL" id="CDR28726.1"/>
    </source>
</evidence>
<sequence length="239" mass="28329">MRIERVDDTTVKLFITYSDIEARGFSREDLWTNRKRGEEFFWSMMDEINEEEDFVVEGPLWIQVHAFEKGVEVTISKSKNEDMMNMSDDDATDQFDEQVQELLAQTLEGEDQLEELFEQRTKEKEAQGSKRQKSSARKNTRTIIVKFNDLEDVINYAYHSNPITTEFEDLLYMVDGTYYYAVHFDSHVDQEVINDSYSQLLEFTYPTDRTEVYLNDYAKIIMSHNVTAQVRRYFPETTE</sequence>
<dbReference type="Pfam" id="PF05389">
    <property type="entry name" value="MecA"/>
    <property type="match status" value="1"/>
</dbReference>
<protein>
    <recommendedName>
        <fullName evidence="2">Adapter protein MecA</fullName>
    </recommendedName>
</protein>
<accession>A0A077UK83</accession>
<feature type="compositionally biased region" description="Basic and acidic residues" evidence="3">
    <location>
        <begin position="118"/>
        <end position="128"/>
    </location>
</feature>
<proteinExistence type="inferred from homology"/>
<reference evidence="4 5" key="1">
    <citation type="submission" date="2014-05" db="EMBL/GenBank/DDBJ databases">
        <authorList>
            <person name="Aslett A.Martin."/>
            <person name="De Silva Nishadi"/>
        </authorList>
    </citation>
    <scope>NUCLEOTIDE SEQUENCE [LARGE SCALE GENOMIC DNA]</scope>
</reference>
<comment type="domain">
    <text evidence="2">The N-terminal domain probably binds unfolded/aggregated proteins; the C-terminal domain interacts with ClpC.</text>
</comment>
<dbReference type="RefSeq" id="WP_047531314.1">
    <property type="nucleotide sequence ID" value="NZ_CCEH01000016.1"/>
</dbReference>
<gene>
    <name evidence="2 4" type="primary">mecA</name>
    <name evidence="4" type="ORF">ERS140147_01863</name>
</gene>
<name>A0A077UK83_9STAP</name>
<feature type="region of interest" description="Disordered" evidence="3">
    <location>
        <begin position="118"/>
        <end position="137"/>
    </location>
</feature>
<dbReference type="EMBL" id="CCEH01000016">
    <property type="protein sequence ID" value="CDR28726.1"/>
    <property type="molecule type" value="Genomic_DNA"/>
</dbReference>
<evidence type="ECO:0000256" key="1">
    <source>
        <dbReference type="ARBA" id="ARBA00005397"/>
    </source>
</evidence>
<dbReference type="PANTHER" id="PTHR39161:SF1">
    <property type="entry name" value="ADAPTER PROTEIN MECA 1"/>
    <property type="match status" value="1"/>
</dbReference>
<dbReference type="PIRSF" id="PIRSF029008">
    <property type="entry name" value="MecA"/>
    <property type="match status" value="1"/>
</dbReference>
<dbReference type="Proteomes" id="UP000044616">
    <property type="component" value="Unassembled WGS sequence"/>
</dbReference>
<dbReference type="AlphaFoldDB" id="A0A077UK83"/>
<evidence type="ECO:0000256" key="2">
    <source>
        <dbReference type="HAMAP-Rule" id="MF_01124"/>
    </source>
</evidence>
<dbReference type="PANTHER" id="PTHR39161">
    <property type="entry name" value="ADAPTER PROTEIN MECA"/>
    <property type="match status" value="1"/>
</dbReference>
<dbReference type="NCBIfam" id="NF002644">
    <property type="entry name" value="PRK02315.1-5"/>
    <property type="match status" value="1"/>
</dbReference>
<evidence type="ECO:0000313" key="5">
    <source>
        <dbReference type="Proteomes" id="UP000044616"/>
    </source>
</evidence>
<comment type="similarity">
    <text evidence="1 2">Belongs to the MecA family.</text>
</comment>
<dbReference type="NCBIfam" id="NF002642">
    <property type="entry name" value="PRK02315.1-3"/>
    <property type="match status" value="1"/>
</dbReference>
<dbReference type="EMDB" id="EMD-3897"/>
<dbReference type="HAMAP" id="MF_01124">
    <property type="entry name" value="MecA"/>
    <property type="match status" value="1"/>
</dbReference>
<dbReference type="GO" id="GO:0030674">
    <property type="term" value="F:protein-macromolecule adaptor activity"/>
    <property type="evidence" value="ECO:0007669"/>
    <property type="project" value="UniProtKB-UniRule"/>
</dbReference>
<organism evidence="4 5">
    <name type="scientific">Staphylococcus schweitzeri</name>
    <dbReference type="NCBI Taxonomy" id="1654388"/>
    <lineage>
        <taxon>Bacteria</taxon>
        <taxon>Bacillati</taxon>
        <taxon>Bacillota</taxon>
        <taxon>Bacilli</taxon>
        <taxon>Bacillales</taxon>
        <taxon>Staphylococcaceae</taxon>
        <taxon>Staphylococcus</taxon>
    </lineage>
</organism>
<comment type="function">
    <text evidence="2">Enables the recognition and targeting of unfolded and aggregated proteins to the ClpC protease or to other proteins involved in proteolysis.</text>
</comment>
<comment type="subunit">
    <text evidence="2">Homodimer.</text>
</comment>
<dbReference type="Gene3D" id="3.30.70.1950">
    <property type="match status" value="1"/>
</dbReference>
<evidence type="ECO:0000256" key="3">
    <source>
        <dbReference type="SAM" id="MobiDB-lite"/>
    </source>
</evidence>
<dbReference type="InterPro" id="IPR038471">
    <property type="entry name" value="MecA_C_sf"/>
</dbReference>
<dbReference type="InterPro" id="IPR008681">
    <property type="entry name" value="Neg-reg_MecA"/>
</dbReference>